<evidence type="ECO:0000313" key="2">
    <source>
        <dbReference type="Proteomes" id="UP000036403"/>
    </source>
</evidence>
<dbReference type="AlphaFoldDB" id="A0A0J7L747"/>
<keyword evidence="2" id="KW-1185">Reference proteome</keyword>
<organism evidence="1 2">
    <name type="scientific">Lasius niger</name>
    <name type="common">Black garden ant</name>
    <dbReference type="NCBI Taxonomy" id="67767"/>
    <lineage>
        <taxon>Eukaryota</taxon>
        <taxon>Metazoa</taxon>
        <taxon>Ecdysozoa</taxon>
        <taxon>Arthropoda</taxon>
        <taxon>Hexapoda</taxon>
        <taxon>Insecta</taxon>
        <taxon>Pterygota</taxon>
        <taxon>Neoptera</taxon>
        <taxon>Endopterygota</taxon>
        <taxon>Hymenoptera</taxon>
        <taxon>Apocrita</taxon>
        <taxon>Aculeata</taxon>
        <taxon>Formicoidea</taxon>
        <taxon>Formicidae</taxon>
        <taxon>Formicinae</taxon>
        <taxon>Lasius</taxon>
        <taxon>Lasius</taxon>
    </lineage>
</organism>
<protein>
    <submittedName>
        <fullName evidence="1">Uncharacterized protein</fullName>
    </submittedName>
</protein>
<dbReference type="PaxDb" id="67767-A0A0J7L747"/>
<reference evidence="1 2" key="1">
    <citation type="submission" date="2015-04" db="EMBL/GenBank/DDBJ databases">
        <title>Lasius niger genome sequencing.</title>
        <authorList>
            <person name="Konorov E.A."/>
            <person name="Nikitin M.A."/>
            <person name="Kirill M.V."/>
            <person name="Chang P."/>
        </authorList>
    </citation>
    <scope>NUCLEOTIDE SEQUENCE [LARGE SCALE GENOMIC DNA]</scope>
    <source>
        <tissue evidence="1">Whole</tissue>
    </source>
</reference>
<sequence length="206" mass="23095">MQHREKLKVTVKEVRVTYDQNVDLLEGTIPPEATDLEVSHCRELRIQTGAFGGGVPLKRVHVSGIYSVVAKRQAFQNISAPNTHLEVSECDSVFLESHAFRNTRGTLSVSISRCKHVEIKPNAFSWLLWITIKEVPSLELSSNAFKFEAPQHGRHGPATKVGYISARYYSLLDNNRVSTPISILVSLICYGYGYRSLLGFGFDKDK</sequence>
<evidence type="ECO:0000313" key="1">
    <source>
        <dbReference type="EMBL" id="KMQ98403.1"/>
    </source>
</evidence>
<comment type="caution">
    <text evidence="1">The sequence shown here is derived from an EMBL/GenBank/DDBJ whole genome shotgun (WGS) entry which is preliminary data.</text>
</comment>
<name>A0A0J7L747_LASNI</name>
<dbReference type="OrthoDB" id="8185041at2759"/>
<accession>A0A0J7L747</accession>
<dbReference type="EMBL" id="LBMM01000422">
    <property type="protein sequence ID" value="KMQ98403.1"/>
    <property type="molecule type" value="Genomic_DNA"/>
</dbReference>
<dbReference type="Proteomes" id="UP000036403">
    <property type="component" value="Unassembled WGS sequence"/>
</dbReference>
<proteinExistence type="predicted"/>
<gene>
    <name evidence="1" type="ORF">RF55_1233</name>
</gene>
<dbReference type="STRING" id="67767.A0A0J7L747"/>